<protein>
    <submittedName>
        <fullName evidence="2">Uncharacterized protein</fullName>
    </submittedName>
</protein>
<dbReference type="AlphaFoldDB" id="U2R9E4"/>
<evidence type="ECO:0000313" key="2">
    <source>
        <dbReference type="EMBL" id="ERK71875.1"/>
    </source>
</evidence>
<proteinExistence type="predicted"/>
<reference evidence="2 3" key="1">
    <citation type="submission" date="2013-08" db="EMBL/GenBank/DDBJ databases">
        <authorList>
            <person name="Weinstock G."/>
            <person name="Sodergren E."/>
            <person name="Wylie T."/>
            <person name="Fulton L."/>
            <person name="Fulton R."/>
            <person name="Fronick C."/>
            <person name="O'Laughlin M."/>
            <person name="Godfrey J."/>
            <person name="Miner T."/>
            <person name="Herter B."/>
            <person name="Appelbaum E."/>
            <person name="Cordes M."/>
            <person name="Lek S."/>
            <person name="Wollam A."/>
            <person name="Pepin K.H."/>
            <person name="Palsikar V.B."/>
            <person name="Mitreva M."/>
            <person name="Wilson R.K."/>
        </authorList>
    </citation>
    <scope>NUCLEOTIDE SEQUENCE [LARGE SCALE GENOMIC DNA]</scope>
    <source>
        <strain evidence="2 3">ATCC 14665</strain>
    </source>
</reference>
<feature type="region of interest" description="Disordered" evidence="1">
    <location>
        <begin position="1"/>
        <end position="57"/>
    </location>
</feature>
<dbReference type="EMBL" id="AWVQ01000215">
    <property type="protein sequence ID" value="ERK71875.1"/>
    <property type="molecule type" value="Genomic_DNA"/>
</dbReference>
<evidence type="ECO:0000313" key="3">
    <source>
        <dbReference type="Proteomes" id="UP000016605"/>
    </source>
</evidence>
<dbReference type="HOGENOM" id="CLU_2991188_0_0_11"/>
<gene>
    <name evidence="2" type="ORF">N136_01776</name>
</gene>
<organism evidence="2 3">
    <name type="scientific">Leifsonia aquatica ATCC 14665</name>
    <dbReference type="NCBI Taxonomy" id="1358026"/>
    <lineage>
        <taxon>Bacteria</taxon>
        <taxon>Bacillati</taxon>
        <taxon>Actinomycetota</taxon>
        <taxon>Actinomycetes</taxon>
        <taxon>Micrococcales</taxon>
        <taxon>Microbacteriaceae</taxon>
        <taxon>Leifsonia</taxon>
    </lineage>
</organism>
<evidence type="ECO:0000256" key="1">
    <source>
        <dbReference type="SAM" id="MobiDB-lite"/>
    </source>
</evidence>
<accession>U2R9E4</accession>
<sequence length="57" mass="6050">MWMIEYQASAPASSASPNGRSSIEPTENGMPGCSRRATSTIPGERSIPETSRPSPAR</sequence>
<feature type="compositionally biased region" description="Polar residues" evidence="1">
    <location>
        <begin position="48"/>
        <end position="57"/>
    </location>
</feature>
<feature type="compositionally biased region" description="Low complexity" evidence="1">
    <location>
        <begin position="8"/>
        <end position="17"/>
    </location>
</feature>
<dbReference type="Proteomes" id="UP000016605">
    <property type="component" value="Unassembled WGS sequence"/>
</dbReference>
<comment type="caution">
    <text evidence="2">The sequence shown here is derived from an EMBL/GenBank/DDBJ whole genome shotgun (WGS) entry which is preliminary data.</text>
</comment>
<name>U2R9E4_LEIAQ</name>